<sequence length="309" mass="33771">MTAMPAVEPVAGSSTGPAYGKVRTILLTRVLREPLVHFLALALLVFAAYGLFGADADDKPDSIVVTAPKIEQMAAVFAGTWQRPPTAEELKALIDDYVKEEILVRQALELGLDRDDTVVRRRLRQKMEFLNVADAEALAPTDAELDAYLKANAAMFQIGSMLAFQQVYFNPQRRGDTRAQDAASVLKALLTDSVTDRTLFGDPTLLPPDLPLSSKASIGQTFGADFAEELDKIPAGQWTGPVNSSFGLHLIRVTERVPGRAPTLDEVRDAVAQEWTNAKRKELENQRLAELLKRYVVRVESPAGAGTDP</sequence>
<dbReference type="Pfam" id="PF13145">
    <property type="entry name" value="Rotamase_2"/>
    <property type="match status" value="1"/>
</dbReference>
<keyword evidence="7" id="KW-0413">Isomerase</keyword>
<accession>A0A7W6ULZ4</accession>
<evidence type="ECO:0000256" key="4">
    <source>
        <dbReference type="ARBA" id="ARBA00018370"/>
    </source>
</evidence>
<evidence type="ECO:0000259" key="11">
    <source>
        <dbReference type="Pfam" id="PF13145"/>
    </source>
</evidence>
<dbReference type="InterPro" id="IPR010916">
    <property type="entry name" value="TonB_box_CS"/>
</dbReference>
<evidence type="ECO:0000313" key="12">
    <source>
        <dbReference type="EMBL" id="MBB4440673.1"/>
    </source>
</evidence>
<comment type="caution">
    <text evidence="12">The sequence shown here is derived from an EMBL/GenBank/DDBJ whole genome shotgun (WGS) entry which is preliminary data.</text>
</comment>
<dbReference type="InterPro" id="IPR046357">
    <property type="entry name" value="PPIase_dom_sf"/>
</dbReference>
<comment type="similarity">
    <text evidence="2">Belongs to the PpiC/parvulin rotamase family.</text>
</comment>
<protein>
    <recommendedName>
        <fullName evidence="4">Parvulin-like PPIase</fullName>
        <ecNumber evidence="3">5.2.1.8</ecNumber>
    </recommendedName>
    <alternativeName>
        <fullName evidence="8">Peptidyl-prolyl cis-trans isomerase plp</fullName>
    </alternativeName>
    <alternativeName>
        <fullName evidence="9">Rotamase plp</fullName>
    </alternativeName>
</protein>
<dbReference type="RefSeq" id="WP_246724435.1">
    <property type="nucleotide sequence ID" value="NZ_JACIHI010000009.1"/>
</dbReference>
<proteinExistence type="inferred from homology"/>
<keyword evidence="10" id="KW-0812">Transmembrane</keyword>
<dbReference type="Gene3D" id="3.10.50.40">
    <property type="match status" value="1"/>
</dbReference>
<dbReference type="GO" id="GO:0003755">
    <property type="term" value="F:peptidyl-prolyl cis-trans isomerase activity"/>
    <property type="evidence" value="ECO:0007669"/>
    <property type="project" value="UniProtKB-KW"/>
</dbReference>
<keyword evidence="6" id="KW-0697">Rotamase</keyword>
<evidence type="ECO:0000256" key="3">
    <source>
        <dbReference type="ARBA" id="ARBA00013194"/>
    </source>
</evidence>
<evidence type="ECO:0000256" key="8">
    <source>
        <dbReference type="ARBA" id="ARBA00030642"/>
    </source>
</evidence>
<dbReference type="PROSITE" id="PS00430">
    <property type="entry name" value="TONB_DEPENDENT_REC_1"/>
    <property type="match status" value="1"/>
</dbReference>
<feature type="transmembrane region" description="Helical" evidence="10">
    <location>
        <begin position="35"/>
        <end position="52"/>
    </location>
</feature>
<organism evidence="12 13">
    <name type="scientific">Rhizobium esperanzae</name>
    <dbReference type="NCBI Taxonomy" id="1967781"/>
    <lineage>
        <taxon>Bacteria</taxon>
        <taxon>Pseudomonadati</taxon>
        <taxon>Pseudomonadota</taxon>
        <taxon>Alphaproteobacteria</taxon>
        <taxon>Hyphomicrobiales</taxon>
        <taxon>Rhizobiaceae</taxon>
        <taxon>Rhizobium/Agrobacterium group</taxon>
        <taxon>Rhizobium</taxon>
    </lineage>
</organism>
<dbReference type="EMBL" id="JACIHI010000009">
    <property type="protein sequence ID" value="MBB4440673.1"/>
    <property type="molecule type" value="Genomic_DNA"/>
</dbReference>
<evidence type="ECO:0000256" key="7">
    <source>
        <dbReference type="ARBA" id="ARBA00023235"/>
    </source>
</evidence>
<dbReference type="PANTHER" id="PTHR47245">
    <property type="entry name" value="PEPTIDYLPROLYL ISOMERASE"/>
    <property type="match status" value="1"/>
</dbReference>
<dbReference type="PANTHER" id="PTHR47245:SF1">
    <property type="entry name" value="FOLDASE PROTEIN PRSA"/>
    <property type="match status" value="1"/>
</dbReference>
<evidence type="ECO:0000256" key="9">
    <source>
        <dbReference type="ARBA" id="ARBA00031484"/>
    </source>
</evidence>
<dbReference type="EC" id="5.2.1.8" evidence="3"/>
<dbReference type="InterPro" id="IPR050245">
    <property type="entry name" value="PrsA_foldase"/>
</dbReference>
<keyword evidence="5" id="KW-0732">Signal</keyword>
<evidence type="ECO:0000256" key="6">
    <source>
        <dbReference type="ARBA" id="ARBA00023110"/>
    </source>
</evidence>
<keyword evidence="10" id="KW-1133">Transmembrane helix</keyword>
<evidence type="ECO:0000313" key="13">
    <source>
        <dbReference type="Proteomes" id="UP000533724"/>
    </source>
</evidence>
<keyword evidence="10" id="KW-0472">Membrane</keyword>
<name>A0A7W6ULZ4_9HYPH</name>
<dbReference type="Proteomes" id="UP000533724">
    <property type="component" value="Unassembled WGS sequence"/>
</dbReference>
<feature type="domain" description="PpiC" evidence="11">
    <location>
        <begin position="140"/>
        <end position="269"/>
    </location>
</feature>
<gene>
    <name evidence="12" type="ORF">GGE15_003950</name>
</gene>
<dbReference type="AlphaFoldDB" id="A0A7W6ULZ4"/>
<evidence type="ECO:0000256" key="2">
    <source>
        <dbReference type="ARBA" id="ARBA00007656"/>
    </source>
</evidence>
<evidence type="ECO:0000256" key="10">
    <source>
        <dbReference type="SAM" id="Phobius"/>
    </source>
</evidence>
<dbReference type="InterPro" id="IPR000297">
    <property type="entry name" value="PPIase_PpiC"/>
</dbReference>
<comment type="catalytic activity">
    <reaction evidence="1">
        <text>[protein]-peptidylproline (omega=180) = [protein]-peptidylproline (omega=0)</text>
        <dbReference type="Rhea" id="RHEA:16237"/>
        <dbReference type="Rhea" id="RHEA-COMP:10747"/>
        <dbReference type="Rhea" id="RHEA-COMP:10748"/>
        <dbReference type="ChEBI" id="CHEBI:83833"/>
        <dbReference type="ChEBI" id="CHEBI:83834"/>
        <dbReference type="EC" id="5.2.1.8"/>
    </reaction>
</comment>
<evidence type="ECO:0000256" key="5">
    <source>
        <dbReference type="ARBA" id="ARBA00022729"/>
    </source>
</evidence>
<evidence type="ECO:0000256" key="1">
    <source>
        <dbReference type="ARBA" id="ARBA00000971"/>
    </source>
</evidence>
<reference evidence="12 13" key="1">
    <citation type="submission" date="2020-08" db="EMBL/GenBank/DDBJ databases">
        <title>Genomic Encyclopedia of Type Strains, Phase IV (KMG-V): Genome sequencing to study the core and pangenomes of soil and plant-associated prokaryotes.</title>
        <authorList>
            <person name="Whitman W."/>
        </authorList>
    </citation>
    <scope>NUCLEOTIDE SEQUENCE [LARGE SCALE GENOMIC DNA]</scope>
    <source>
        <strain evidence="12 13">SEMIA 414</strain>
    </source>
</reference>